<keyword evidence="1" id="KW-0812">Transmembrane</keyword>
<feature type="transmembrane region" description="Helical" evidence="1">
    <location>
        <begin position="196"/>
        <end position="215"/>
    </location>
</feature>
<feature type="transmembrane region" description="Helical" evidence="1">
    <location>
        <begin position="469"/>
        <end position="487"/>
    </location>
</feature>
<keyword evidence="1" id="KW-0472">Membrane</keyword>
<protein>
    <recommendedName>
        <fullName evidence="4">ABC-2 type transport system permease protein</fullName>
    </recommendedName>
</protein>
<comment type="caution">
    <text evidence="2">The sequence shown here is derived from an EMBL/GenBank/DDBJ whole genome shotgun (WGS) entry which is preliminary data.</text>
</comment>
<gene>
    <name evidence="2" type="ORF">ACFPN5_02600</name>
</gene>
<dbReference type="RefSeq" id="WP_379779776.1">
    <property type="nucleotide sequence ID" value="NZ_JBHSMU010000003.1"/>
</dbReference>
<organism evidence="2 3">
    <name type="scientific">Massilia niabensis</name>
    <dbReference type="NCBI Taxonomy" id="544910"/>
    <lineage>
        <taxon>Bacteria</taxon>
        <taxon>Pseudomonadati</taxon>
        <taxon>Pseudomonadota</taxon>
        <taxon>Betaproteobacteria</taxon>
        <taxon>Burkholderiales</taxon>
        <taxon>Oxalobacteraceae</taxon>
        <taxon>Telluria group</taxon>
        <taxon>Massilia</taxon>
    </lineage>
</organism>
<feature type="transmembrane region" description="Helical" evidence="1">
    <location>
        <begin position="354"/>
        <end position="378"/>
    </location>
</feature>
<evidence type="ECO:0000256" key="1">
    <source>
        <dbReference type="SAM" id="Phobius"/>
    </source>
</evidence>
<evidence type="ECO:0000313" key="2">
    <source>
        <dbReference type="EMBL" id="MFC5458699.1"/>
    </source>
</evidence>
<feature type="transmembrane region" description="Helical" evidence="1">
    <location>
        <begin position="428"/>
        <end position="448"/>
    </location>
</feature>
<name>A0ABW0KZ25_9BURK</name>
<feature type="transmembrane region" description="Helical" evidence="1">
    <location>
        <begin position="78"/>
        <end position="99"/>
    </location>
</feature>
<proteinExistence type="predicted"/>
<keyword evidence="1" id="KW-1133">Transmembrane helix</keyword>
<evidence type="ECO:0000313" key="3">
    <source>
        <dbReference type="Proteomes" id="UP001596050"/>
    </source>
</evidence>
<feature type="transmembrane region" description="Helical" evidence="1">
    <location>
        <begin position="329"/>
        <end position="348"/>
    </location>
</feature>
<reference evidence="3" key="1">
    <citation type="journal article" date="2019" name="Int. J. Syst. Evol. Microbiol.">
        <title>The Global Catalogue of Microorganisms (GCM) 10K type strain sequencing project: providing services to taxonomists for standard genome sequencing and annotation.</title>
        <authorList>
            <consortium name="The Broad Institute Genomics Platform"/>
            <consortium name="The Broad Institute Genome Sequencing Center for Infectious Disease"/>
            <person name="Wu L."/>
            <person name="Ma J."/>
        </authorList>
    </citation>
    <scope>NUCLEOTIDE SEQUENCE [LARGE SCALE GENOMIC DNA]</scope>
    <source>
        <strain evidence="3">KACC 12649</strain>
    </source>
</reference>
<accession>A0ABW0KZ25</accession>
<evidence type="ECO:0008006" key="4">
    <source>
        <dbReference type="Google" id="ProtNLM"/>
    </source>
</evidence>
<feature type="transmembrane region" description="Helical" evidence="1">
    <location>
        <begin position="499"/>
        <end position="519"/>
    </location>
</feature>
<dbReference type="EMBL" id="JBHSMU010000003">
    <property type="protein sequence ID" value="MFC5458699.1"/>
    <property type="molecule type" value="Genomic_DNA"/>
</dbReference>
<dbReference type="Proteomes" id="UP001596050">
    <property type="component" value="Unassembled WGS sequence"/>
</dbReference>
<feature type="transmembrane region" description="Helical" evidence="1">
    <location>
        <begin position="161"/>
        <end position="184"/>
    </location>
</feature>
<feature type="transmembrane region" description="Helical" evidence="1">
    <location>
        <begin position="261"/>
        <end position="279"/>
    </location>
</feature>
<feature type="transmembrane region" description="Helical" evidence="1">
    <location>
        <begin position="399"/>
        <end position="422"/>
    </location>
</feature>
<keyword evidence="3" id="KW-1185">Reference proteome</keyword>
<feature type="transmembrane region" description="Helical" evidence="1">
    <location>
        <begin position="130"/>
        <end position="155"/>
    </location>
</feature>
<sequence>MSARPSARPGTAFWLLGHELRLFWRTVLSSRAQGGKRWRGWRVVGGGLAVWLALHAGVYLLLRAIGAAKLALGAPPQQFVIAAAAILLATFLFMLSGALKASVETLFDRGDMDLLLSSPLSSRSIFSVKLAGIVVGITALYLFFLAPFAHVGLLLGQFRWLAVYPVLLALAALAASFAMLLTLALVRWLGARRTRVVAQVIGAVAGALLFLLSQAGNFMAHDERRAAPSALMRMMSAGGTIDADSLLWLPARAAFGEPVEVALVALAGLLAAWATVGLTHRFFVRGLQQAADGSRTAKRPGAIRYRFERSLFETIVVKEWRLIRRDPHLISQVLLQLLYLLPLCFLILNKNAPHIAVTGAGLTMLCGSLSSALAWIVLLAEDAPDLLQSSPASGATVRLAKLAAAMAPVLLLAALPLAWLTLQAPPAGAFAAMTVCGAAASSSLITLWTGRPTTRSEFKSRGKRNIATSLLEVCSLLGWAALAWLLLRAPGLVQGDLAVLGIGAAGTVVFAVLLLAWLLRDRSR</sequence>
<feature type="transmembrane region" description="Helical" evidence="1">
    <location>
        <begin position="43"/>
        <end position="66"/>
    </location>
</feature>